<reference evidence="2" key="1">
    <citation type="submission" date="2020-08" db="EMBL/GenBank/DDBJ databases">
        <title>Multicomponent nature underlies the extraordinary mechanical properties of spider dragline silk.</title>
        <authorList>
            <person name="Kono N."/>
            <person name="Nakamura H."/>
            <person name="Mori M."/>
            <person name="Yoshida Y."/>
            <person name="Ohtoshi R."/>
            <person name="Malay A.D."/>
            <person name="Moran D.A.P."/>
            <person name="Tomita M."/>
            <person name="Numata K."/>
            <person name="Arakawa K."/>
        </authorList>
    </citation>
    <scope>NUCLEOTIDE SEQUENCE</scope>
</reference>
<evidence type="ECO:0000256" key="1">
    <source>
        <dbReference type="SAM" id="MobiDB-lite"/>
    </source>
</evidence>
<comment type="caution">
    <text evidence="2">The sequence shown here is derived from an EMBL/GenBank/DDBJ whole genome shotgun (WGS) entry which is preliminary data.</text>
</comment>
<feature type="region of interest" description="Disordered" evidence="1">
    <location>
        <begin position="57"/>
        <end position="76"/>
    </location>
</feature>
<evidence type="ECO:0000313" key="2">
    <source>
        <dbReference type="EMBL" id="GFU14883.1"/>
    </source>
</evidence>
<accession>A0A8X6QAI5</accession>
<dbReference type="EMBL" id="BMAW01125988">
    <property type="protein sequence ID" value="GFU14883.1"/>
    <property type="molecule type" value="Genomic_DNA"/>
</dbReference>
<sequence length="145" mass="15853">MLSPQKAVPSTLSIAISSLSFAIDLVALRQLPFSLAEPISFHTLTVASEAVNDFIGPDINGNPSPTDNPIQHRGSSDYPSSFLPQHALSCTTHNSVTLTYTSSPSRINDTKHWCNKPRDSISPLITQCRKIEYRWGGGKFISVLK</sequence>
<dbReference type="AlphaFoldDB" id="A0A8X6QAI5"/>
<proteinExistence type="predicted"/>
<protein>
    <submittedName>
        <fullName evidence="2">Uncharacterized protein</fullName>
    </submittedName>
</protein>
<gene>
    <name evidence="2" type="ORF">NPIL_68871</name>
</gene>
<organism evidence="2 3">
    <name type="scientific">Nephila pilipes</name>
    <name type="common">Giant wood spider</name>
    <name type="synonym">Nephila maculata</name>
    <dbReference type="NCBI Taxonomy" id="299642"/>
    <lineage>
        <taxon>Eukaryota</taxon>
        <taxon>Metazoa</taxon>
        <taxon>Ecdysozoa</taxon>
        <taxon>Arthropoda</taxon>
        <taxon>Chelicerata</taxon>
        <taxon>Arachnida</taxon>
        <taxon>Araneae</taxon>
        <taxon>Araneomorphae</taxon>
        <taxon>Entelegynae</taxon>
        <taxon>Araneoidea</taxon>
        <taxon>Nephilidae</taxon>
        <taxon>Nephila</taxon>
    </lineage>
</organism>
<name>A0A8X6QAI5_NEPPI</name>
<dbReference type="Proteomes" id="UP000887013">
    <property type="component" value="Unassembled WGS sequence"/>
</dbReference>
<keyword evidence="3" id="KW-1185">Reference proteome</keyword>
<evidence type="ECO:0000313" key="3">
    <source>
        <dbReference type="Proteomes" id="UP000887013"/>
    </source>
</evidence>